<dbReference type="STRING" id="1685382.AVJ23_20020"/>
<evidence type="ECO:0000313" key="2">
    <source>
        <dbReference type="Proteomes" id="UP000054396"/>
    </source>
</evidence>
<name>A0A0W7WEK0_9RHOB</name>
<comment type="caution">
    <text evidence="1">The sequence shown here is derived from an EMBL/GenBank/DDBJ whole genome shotgun (WGS) entry which is preliminary data.</text>
</comment>
<dbReference type="EMBL" id="LPXO01000019">
    <property type="protein sequence ID" value="KUF08978.1"/>
    <property type="molecule type" value="Genomic_DNA"/>
</dbReference>
<accession>A0A0W7WEK0</accession>
<gene>
    <name evidence="1" type="ORF">AVJ23_20020</name>
</gene>
<dbReference type="Gene3D" id="1.10.1370.30">
    <property type="match status" value="1"/>
</dbReference>
<dbReference type="Proteomes" id="UP000054396">
    <property type="component" value="Unassembled WGS sequence"/>
</dbReference>
<reference evidence="1 2" key="1">
    <citation type="submission" date="2015-12" db="EMBL/GenBank/DDBJ databases">
        <authorList>
            <person name="Shamseldin A."/>
            <person name="Moawad H."/>
            <person name="Abd El-Rahim W.M."/>
            <person name="Sadowsky M.J."/>
        </authorList>
    </citation>
    <scope>NUCLEOTIDE SEQUENCE [LARGE SCALE GENOMIC DNA]</scope>
    <source>
        <strain evidence="1 2">SJ5A-1</strain>
    </source>
</reference>
<protein>
    <submittedName>
        <fullName evidence="1">Uncharacterized protein</fullName>
    </submittedName>
</protein>
<organism evidence="1 2">
    <name type="scientific">Pseudoponticoccus marisrubri</name>
    <dbReference type="NCBI Taxonomy" id="1685382"/>
    <lineage>
        <taxon>Bacteria</taxon>
        <taxon>Pseudomonadati</taxon>
        <taxon>Pseudomonadota</taxon>
        <taxon>Alphaproteobacteria</taxon>
        <taxon>Rhodobacterales</taxon>
        <taxon>Roseobacteraceae</taxon>
        <taxon>Pseudoponticoccus</taxon>
    </lineage>
</organism>
<dbReference type="AlphaFoldDB" id="A0A0W7WEK0"/>
<sequence>MTRPRDPIGQSGSALWNMVLRAWCTRHPPLASLARETAARTVLELAPDMTRHPRPFTLHDIGGGRPYVSCACDGTPADLIRLAHEFGHAMQVIASGPAGMPPALRETCAYLSEAVTVRGVRAEDPGLAALIGQVRAAEAAQDLGSRASRLRQALADPDRPYDYDWNYPVARILSERLSAGGEAVLHGVFHGRYGVPDLLDQGATVVGIRTDNQADP</sequence>
<proteinExistence type="predicted"/>
<keyword evidence="2" id="KW-1185">Reference proteome</keyword>
<evidence type="ECO:0000313" key="1">
    <source>
        <dbReference type="EMBL" id="KUF08978.1"/>
    </source>
</evidence>